<dbReference type="GO" id="GO:0006355">
    <property type="term" value="P:regulation of DNA-templated transcription"/>
    <property type="evidence" value="ECO:0007669"/>
    <property type="project" value="InterPro"/>
</dbReference>
<evidence type="ECO:0000259" key="1">
    <source>
        <dbReference type="Pfam" id="PF01402"/>
    </source>
</evidence>
<dbReference type="Gene3D" id="1.10.1220.10">
    <property type="entry name" value="Met repressor-like"/>
    <property type="match status" value="1"/>
</dbReference>
<evidence type="ECO:0000313" key="3">
    <source>
        <dbReference type="EMBL" id="GDZ94845.1"/>
    </source>
</evidence>
<dbReference type="RefSeq" id="WP_043938667.1">
    <property type="nucleotide sequence ID" value="NZ_BJCD01000039.1"/>
</dbReference>
<reference evidence="4" key="2">
    <citation type="submission" date="2019-02" db="EMBL/GenBank/DDBJ databases">
        <title>Draft genome sequence of Planktothrix agardhii NIES-905.</title>
        <authorList>
            <person name="Yamaguchi H."/>
            <person name="Suzuki S."/>
            <person name="Kawachi M."/>
        </authorList>
    </citation>
    <scope>NUCLEOTIDE SEQUENCE [LARGE SCALE GENOMIC DNA]</scope>
    <source>
        <strain evidence="4">CCAP 1459/11A</strain>
    </source>
</reference>
<accession>A0A4P5ZDB5</accession>
<dbReference type="EMBL" id="BJCD01000049">
    <property type="protein sequence ID" value="GDZ94845.1"/>
    <property type="molecule type" value="Genomic_DNA"/>
</dbReference>
<dbReference type="InterPro" id="IPR002145">
    <property type="entry name" value="CopG"/>
</dbReference>
<dbReference type="Pfam" id="PF01402">
    <property type="entry name" value="RHH_1"/>
    <property type="match status" value="1"/>
</dbReference>
<dbReference type="SUPFAM" id="SSF47598">
    <property type="entry name" value="Ribbon-helix-helix"/>
    <property type="match status" value="1"/>
</dbReference>
<gene>
    <name evidence="2" type="ORF">PA905_19700</name>
    <name evidence="3" type="ORF">PA905_28020</name>
</gene>
<dbReference type="EMBL" id="BJCD01000039">
    <property type="protein sequence ID" value="GDZ94020.1"/>
    <property type="molecule type" value="Genomic_DNA"/>
</dbReference>
<dbReference type="Proteomes" id="UP000299794">
    <property type="component" value="Unassembled WGS sequence"/>
</dbReference>
<evidence type="ECO:0000313" key="2">
    <source>
        <dbReference type="EMBL" id="GDZ94020.1"/>
    </source>
</evidence>
<organism evidence="2 4">
    <name type="scientific">Planktothrix agardhii CCAP 1459/11A</name>
    <dbReference type="NCBI Taxonomy" id="282420"/>
    <lineage>
        <taxon>Bacteria</taxon>
        <taxon>Bacillati</taxon>
        <taxon>Cyanobacteriota</taxon>
        <taxon>Cyanophyceae</taxon>
        <taxon>Oscillatoriophycideae</taxon>
        <taxon>Oscillatoriales</taxon>
        <taxon>Microcoleaceae</taxon>
        <taxon>Planktothrix</taxon>
    </lineage>
</organism>
<dbReference type="InterPro" id="IPR013321">
    <property type="entry name" value="Arc_rbn_hlx_hlx"/>
</dbReference>
<comment type="caution">
    <text evidence="2">The sequence shown here is derived from an EMBL/GenBank/DDBJ whole genome shotgun (WGS) entry which is preliminary data.</text>
</comment>
<dbReference type="AlphaFoldDB" id="A0A4P5ZDB5"/>
<protein>
    <submittedName>
        <fullName evidence="2">CopG domain protein DNA-binding domain protein</fullName>
    </submittedName>
</protein>
<keyword evidence="2" id="KW-0238">DNA-binding</keyword>
<evidence type="ECO:0000313" key="4">
    <source>
        <dbReference type="Proteomes" id="UP000299794"/>
    </source>
</evidence>
<sequence>MSREKKIQFNVNEKEYERLKSHAESEGLSMAEVLRDYIKTLTPLKGVALHPTTEVRGLCARLL</sequence>
<name>A0A4P5ZDB5_PLAAG</name>
<dbReference type="InterPro" id="IPR010985">
    <property type="entry name" value="Ribbon_hlx_hlx"/>
</dbReference>
<feature type="domain" description="Ribbon-helix-helix protein CopG" evidence="1">
    <location>
        <begin position="5"/>
        <end position="39"/>
    </location>
</feature>
<reference evidence="2" key="1">
    <citation type="journal article" date="2019" name="Microbiol. Resour. Announc.">
        <title>Draft Genome Sequences of Three Filamentous Cyanobacterial Strains, Dolichospermum planctonicum NIES-80, Planktothrix agardhii NIES-905, and Sphaerospermopsis reniformis NIES-1949.</title>
        <authorList>
            <person name="Suzuki S."/>
            <person name="Yamaguchi H."/>
            <person name="Kawachi M."/>
        </authorList>
    </citation>
    <scope>NUCLEOTIDE SEQUENCE</scope>
    <source>
        <strain evidence="2">NIES-905</strain>
    </source>
</reference>
<proteinExistence type="predicted"/>
<dbReference type="GO" id="GO:0003677">
    <property type="term" value="F:DNA binding"/>
    <property type="evidence" value="ECO:0007669"/>
    <property type="project" value="UniProtKB-KW"/>
</dbReference>